<dbReference type="PROSITE" id="PS50883">
    <property type="entry name" value="EAL"/>
    <property type="match status" value="1"/>
</dbReference>
<proteinExistence type="predicted"/>
<dbReference type="InterPro" id="IPR001633">
    <property type="entry name" value="EAL_dom"/>
</dbReference>
<keyword evidence="5" id="KW-1185">Reference proteome</keyword>
<dbReference type="Gene3D" id="3.30.70.270">
    <property type="match status" value="1"/>
</dbReference>
<dbReference type="InterPro" id="IPR000160">
    <property type="entry name" value="GGDEF_dom"/>
</dbReference>
<dbReference type="PANTHER" id="PTHR44757">
    <property type="entry name" value="DIGUANYLATE CYCLASE DGCP"/>
    <property type="match status" value="1"/>
</dbReference>
<dbReference type="Pfam" id="PF00990">
    <property type="entry name" value="GGDEF"/>
    <property type="match status" value="1"/>
</dbReference>
<dbReference type="EMBL" id="QGKL01000012">
    <property type="protein sequence ID" value="PWQ98393.1"/>
    <property type="molecule type" value="Genomic_DNA"/>
</dbReference>
<accession>A0A317CLR9</accession>
<dbReference type="InterPro" id="IPR013767">
    <property type="entry name" value="PAS_fold"/>
</dbReference>
<evidence type="ECO:0000313" key="4">
    <source>
        <dbReference type="EMBL" id="PWQ98393.1"/>
    </source>
</evidence>
<dbReference type="SMART" id="SM00052">
    <property type="entry name" value="EAL"/>
    <property type="match status" value="1"/>
</dbReference>
<feature type="domain" description="PAS" evidence="1">
    <location>
        <begin position="168"/>
        <end position="241"/>
    </location>
</feature>
<dbReference type="InterPro" id="IPR035919">
    <property type="entry name" value="EAL_sf"/>
</dbReference>
<dbReference type="InterPro" id="IPR000014">
    <property type="entry name" value="PAS"/>
</dbReference>
<dbReference type="SUPFAM" id="SSF141868">
    <property type="entry name" value="EAL domain-like"/>
    <property type="match status" value="1"/>
</dbReference>
<evidence type="ECO:0008006" key="6">
    <source>
        <dbReference type="Google" id="ProtNLM"/>
    </source>
</evidence>
<dbReference type="CDD" id="cd01948">
    <property type="entry name" value="EAL"/>
    <property type="match status" value="1"/>
</dbReference>
<dbReference type="Pfam" id="PF00563">
    <property type="entry name" value="EAL"/>
    <property type="match status" value="1"/>
</dbReference>
<dbReference type="SUPFAM" id="SSF55073">
    <property type="entry name" value="Nucleotide cyclase"/>
    <property type="match status" value="1"/>
</dbReference>
<evidence type="ECO:0000259" key="1">
    <source>
        <dbReference type="PROSITE" id="PS50112"/>
    </source>
</evidence>
<feature type="domain" description="GGDEF" evidence="3">
    <location>
        <begin position="333"/>
        <end position="466"/>
    </location>
</feature>
<dbReference type="RefSeq" id="WP_109822234.1">
    <property type="nucleotide sequence ID" value="NZ_QGKL01000012.1"/>
</dbReference>
<dbReference type="OrthoDB" id="9813913at2"/>
<dbReference type="SUPFAM" id="SSF55785">
    <property type="entry name" value="PYP-like sensor domain (PAS domain)"/>
    <property type="match status" value="1"/>
</dbReference>
<dbReference type="PANTHER" id="PTHR44757:SF4">
    <property type="entry name" value="DIGUANYLATE CYCLASE DGCE-RELATED"/>
    <property type="match status" value="1"/>
</dbReference>
<organism evidence="4 5">
    <name type="scientific">Leucothrix arctica</name>
    <dbReference type="NCBI Taxonomy" id="1481894"/>
    <lineage>
        <taxon>Bacteria</taxon>
        <taxon>Pseudomonadati</taxon>
        <taxon>Pseudomonadota</taxon>
        <taxon>Gammaproteobacteria</taxon>
        <taxon>Thiotrichales</taxon>
        <taxon>Thiotrichaceae</taxon>
        <taxon>Leucothrix</taxon>
    </lineage>
</organism>
<dbReference type="SMART" id="SM00091">
    <property type="entry name" value="PAS"/>
    <property type="match status" value="1"/>
</dbReference>
<dbReference type="InterPro" id="IPR043128">
    <property type="entry name" value="Rev_trsase/Diguanyl_cyclase"/>
</dbReference>
<dbReference type="Pfam" id="PF00989">
    <property type="entry name" value="PAS"/>
    <property type="match status" value="1"/>
</dbReference>
<dbReference type="InterPro" id="IPR052155">
    <property type="entry name" value="Biofilm_reg_signaling"/>
</dbReference>
<reference evidence="4 5" key="1">
    <citation type="submission" date="2018-05" db="EMBL/GenBank/DDBJ databases">
        <title>Leucothrix arctica sp. nov., isolated from Arctic seawater.</title>
        <authorList>
            <person name="Choi A."/>
            <person name="Baek K."/>
        </authorList>
    </citation>
    <scope>NUCLEOTIDE SEQUENCE [LARGE SCALE GENOMIC DNA]</scope>
    <source>
        <strain evidence="4 5">IMCC9719</strain>
    </source>
</reference>
<dbReference type="InterPro" id="IPR035965">
    <property type="entry name" value="PAS-like_dom_sf"/>
</dbReference>
<name>A0A317CLR9_9GAMM</name>
<dbReference type="PROSITE" id="PS50887">
    <property type="entry name" value="GGDEF"/>
    <property type="match status" value="1"/>
</dbReference>
<dbReference type="AlphaFoldDB" id="A0A317CLR9"/>
<dbReference type="InterPro" id="IPR029787">
    <property type="entry name" value="Nucleotide_cyclase"/>
</dbReference>
<comment type="caution">
    <text evidence="4">The sequence shown here is derived from an EMBL/GenBank/DDBJ whole genome shotgun (WGS) entry which is preliminary data.</text>
</comment>
<evidence type="ECO:0000259" key="2">
    <source>
        <dbReference type="PROSITE" id="PS50883"/>
    </source>
</evidence>
<dbReference type="Gene3D" id="3.30.450.20">
    <property type="entry name" value="PAS domain"/>
    <property type="match status" value="1"/>
</dbReference>
<dbReference type="GO" id="GO:0006355">
    <property type="term" value="P:regulation of DNA-templated transcription"/>
    <property type="evidence" value="ECO:0007669"/>
    <property type="project" value="InterPro"/>
</dbReference>
<evidence type="ECO:0000259" key="3">
    <source>
        <dbReference type="PROSITE" id="PS50887"/>
    </source>
</evidence>
<evidence type="ECO:0000313" key="5">
    <source>
        <dbReference type="Proteomes" id="UP000245506"/>
    </source>
</evidence>
<dbReference type="PROSITE" id="PS50112">
    <property type="entry name" value="PAS"/>
    <property type="match status" value="1"/>
</dbReference>
<gene>
    <name evidence="4" type="ORF">DKT75_04500</name>
</gene>
<dbReference type="Gene3D" id="3.20.20.450">
    <property type="entry name" value="EAL domain"/>
    <property type="match status" value="1"/>
</dbReference>
<dbReference type="SMART" id="SM00267">
    <property type="entry name" value="GGDEF"/>
    <property type="match status" value="1"/>
</dbReference>
<protein>
    <recommendedName>
        <fullName evidence="6">GGDEF domain-containing protein</fullName>
    </recommendedName>
</protein>
<dbReference type="CDD" id="cd00130">
    <property type="entry name" value="PAS"/>
    <property type="match status" value="1"/>
</dbReference>
<dbReference type="NCBIfam" id="TIGR00229">
    <property type="entry name" value="sensory_box"/>
    <property type="match status" value="1"/>
</dbReference>
<dbReference type="CDD" id="cd01949">
    <property type="entry name" value="GGDEF"/>
    <property type="match status" value="1"/>
</dbReference>
<feature type="domain" description="EAL" evidence="2">
    <location>
        <begin position="483"/>
        <end position="726"/>
    </location>
</feature>
<sequence length="726" mass="83229">MNKLSSHDLILLQHQLMMSMGVTSDPEKMLRDFSRLLIESLDLTAVHIDQKRNLKTDTQTRSRTYYPDKHYEMGATYITHYIGVESPRESKYLELRKVSNKYWYCFSLNNIGFMVLERPETFLNEKVIPALTPVIIRMSKTYSGRKQHIVNKQQRAEIHNISTNLRTEKLKLEQILRSIEDSVMVLDKSGLITFSNHAAHKLFGADKATMVNTHFTKYLRVYDLDGNKDMTRTIGKSVINKGEWSTPRPVKLITQDNQELYVRLRVKGMFDEKYSDPSDEKYYVSTFHDVTDSYRLEQKLQIQVKHDALTGCLNRHGFGERLAQYITSRENDDNLSFVSIDLDRFKLINDIGGHQAGDALLKSVTQLIEHDINGRGSLARLGGDEFVILFNKIEPQLVEHITEDICKSIDRLRFKWEQNIFTIGASFGISHSCGKEIDTDDAFMRADEACLMSKENGRNQVTIAPKSIGNECDAQNKIIHHFNRNYLHYINQALKGTDKEYQLVLFKQDIRSISPIFQGNHHEVLLRLFHKNTIIPPDTFLPAAERSGIVREIDLFVLEKTLRYLTKNIGGHYNVNLSGVSLSDDVTRQKIQQLIAKFPNESKFLCLEITETAAITNLAKCIRFMEELNEVGVSFALDDFGTGVSSFSYLKSLPVKYLKIDGSFIHDICNNEIDEIVVQSIVSASRAMKIRTVAEYVSDEDILTKVTSLGIDYAQGYWMNIPSRLN</sequence>
<dbReference type="NCBIfam" id="TIGR00254">
    <property type="entry name" value="GGDEF"/>
    <property type="match status" value="1"/>
</dbReference>
<dbReference type="Proteomes" id="UP000245506">
    <property type="component" value="Unassembled WGS sequence"/>
</dbReference>